<proteinExistence type="predicted"/>
<dbReference type="Pfam" id="PF12710">
    <property type="entry name" value="HAD"/>
    <property type="match status" value="1"/>
</dbReference>
<evidence type="ECO:0000313" key="1">
    <source>
        <dbReference type="EMBL" id="WTP54655.1"/>
    </source>
</evidence>
<dbReference type="Proteomes" id="UP001432166">
    <property type="component" value="Chromosome"/>
</dbReference>
<evidence type="ECO:0000313" key="2">
    <source>
        <dbReference type="Proteomes" id="UP001432166"/>
    </source>
</evidence>
<dbReference type="Gene3D" id="3.40.50.1000">
    <property type="entry name" value="HAD superfamily/HAD-like"/>
    <property type="match status" value="1"/>
</dbReference>
<dbReference type="InterPro" id="IPR023214">
    <property type="entry name" value="HAD_sf"/>
</dbReference>
<reference evidence="1" key="1">
    <citation type="submission" date="2022-10" db="EMBL/GenBank/DDBJ databases">
        <title>The complete genomes of actinobacterial strains from the NBC collection.</title>
        <authorList>
            <person name="Joergensen T.S."/>
            <person name="Alvarez Arevalo M."/>
            <person name="Sterndorff E.B."/>
            <person name="Faurdal D."/>
            <person name="Vuksanovic O."/>
            <person name="Mourched A.-S."/>
            <person name="Charusanti P."/>
            <person name="Shaw S."/>
            <person name="Blin K."/>
            <person name="Weber T."/>
        </authorList>
    </citation>
    <scope>NUCLEOTIDE SEQUENCE</scope>
    <source>
        <strain evidence="1">NBC_00189</strain>
    </source>
</reference>
<dbReference type="SUPFAM" id="SSF56784">
    <property type="entry name" value="HAD-like"/>
    <property type="match status" value="1"/>
</dbReference>
<gene>
    <name evidence="1" type="ORF">OG288_44030</name>
</gene>
<keyword evidence="2" id="KW-1185">Reference proteome</keyword>
<name>A0ABZ1JUE8_9ACTN</name>
<accession>A0ABZ1JUE8</accession>
<dbReference type="NCBIfam" id="TIGR01488">
    <property type="entry name" value="HAD-SF-IB"/>
    <property type="match status" value="1"/>
</dbReference>
<organism evidence="1 2">
    <name type="scientific">Streptomyces tauricus</name>
    <dbReference type="NCBI Taxonomy" id="68274"/>
    <lineage>
        <taxon>Bacteria</taxon>
        <taxon>Bacillati</taxon>
        <taxon>Actinomycetota</taxon>
        <taxon>Actinomycetes</taxon>
        <taxon>Kitasatosporales</taxon>
        <taxon>Streptomycetaceae</taxon>
        <taxon>Streptomyces</taxon>
        <taxon>Streptomyces aurantiacus group</taxon>
    </lineage>
</organism>
<dbReference type="RefSeq" id="WP_328939921.1">
    <property type="nucleotide sequence ID" value="NZ_CP108133.1"/>
</dbReference>
<protein>
    <submittedName>
        <fullName evidence="1">HAD-IB family phosphatase</fullName>
    </submittedName>
</protein>
<sequence>MLHVFDMDGTLLPGTSATREMAKVFGHAPAIEALEKDFSSGRIDTHRFARSMFQLWGPMDPARVRLAFDASPKMRRIREVVADIGARGHRSAVVTMSPLCFADYFCELGFDEVHGSVFPTAAGSDIDVEVVLRPADKPLIADTMRVRYGIPPEHVVAYGDSLSDRDLFAAVPVSVAVNGDAHVRPLASVAYTGRDLWEAYELALSVLPVRGLPSRAADLEFPSGCRASVFSGSSVAPA</sequence>
<dbReference type="EMBL" id="CP108133">
    <property type="protein sequence ID" value="WTP54655.1"/>
    <property type="molecule type" value="Genomic_DNA"/>
</dbReference>
<dbReference type="InterPro" id="IPR036412">
    <property type="entry name" value="HAD-like_sf"/>
</dbReference>